<keyword evidence="5" id="KW-0598">Phosphotransferase system</keyword>
<dbReference type="Pfam" id="PF02302">
    <property type="entry name" value="PTS_IIB"/>
    <property type="match status" value="1"/>
</dbReference>
<dbReference type="Gene3D" id="3.40.50.2300">
    <property type="match status" value="1"/>
</dbReference>
<evidence type="ECO:0000259" key="8">
    <source>
        <dbReference type="PROSITE" id="PS51100"/>
    </source>
</evidence>
<keyword evidence="1" id="KW-0813">Transport</keyword>
<keyword evidence="10" id="KW-1185">Reference proteome</keyword>
<evidence type="ECO:0000256" key="5">
    <source>
        <dbReference type="ARBA" id="ARBA00022683"/>
    </source>
</evidence>
<accession>A0A9X3FLT0</accession>
<keyword evidence="3 9" id="KW-0762">Sugar transport</keyword>
<evidence type="ECO:0000256" key="7">
    <source>
        <dbReference type="PROSITE-ProRule" id="PRU00423"/>
    </source>
</evidence>
<dbReference type="GO" id="GO:0016301">
    <property type="term" value="F:kinase activity"/>
    <property type="evidence" value="ECO:0007669"/>
    <property type="project" value="UniProtKB-KW"/>
</dbReference>
<evidence type="ECO:0000256" key="3">
    <source>
        <dbReference type="ARBA" id="ARBA00022597"/>
    </source>
</evidence>
<name>A0A9X3FLT0_9LACT</name>
<protein>
    <submittedName>
        <fullName evidence="9">PTS sugar transporter subunit IIB</fullName>
    </submittedName>
</protein>
<dbReference type="CDD" id="cd05564">
    <property type="entry name" value="PTS_IIB_chitobiose_lichenan"/>
    <property type="match status" value="1"/>
</dbReference>
<sequence length="104" mass="11248">MKILLACAGGMSSAIAAKSLKEAAAKEGLDFEVHESSSSAFENEIAKDYDLALIAPQIRHRYDDLKKIGDKAEVPVLLIKPQGYTPIGGPFLLKQIKSEASELF</sequence>
<proteinExistence type="predicted"/>
<dbReference type="EMBL" id="JAPRFR010000001">
    <property type="protein sequence ID" value="MCZ0725138.1"/>
    <property type="molecule type" value="Genomic_DNA"/>
</dbReference>
<dbReference type="AlphaFoldDB" id="A0A9X3FLT0"/>
<dbReference type="Proteomes" id="UP001146670">
    <property type="component" value="Unassembled WGS sequence"/>
</dbReference>
<comment type="caution">
    <text evidence="9">The sequence shown here is derived from an EMBL/GenBank/DDBJ whole genome shotgun (WGS) entry which is preliminary data.</text>
</comment>
<reference evidence="9" key="1">
    <citation type="submission" date="2022-12" db="EMBL/GenBank/DDBJ databases">
        <title>Description and comparative metabolic analysis of Aerococcus sp. nov., isolated from the feces of a pig.</title>
        <authorList>
            <person name="Chang Y.-H."/>
        </authorList>
    </citation>
    <scope>NUCLEOTIDE SEQUENCE</scope>
    <source>
        <strain evidence="9">YH-aer222</strain>
    </source>
</reference>
<dbReference type="InterPro" id="IPR013012">
    <property type="entry name" value="PTS_EIIB_3"/>
</dbReference>
<keyword evidence="6" id="KW-0418">Kinase</keyword>
<evidence type="ECO:0000313" key="9">
    <source>
        <dbReference type="EMBL" id="MCZ0725138.1"/>
    </source>
</evidence>
<feature type="domain" description="PTS EIIB type-3" evidence="8">
    <location>
        <begin position="1"/>
        <end position="104"/>
    </location>
</feature>
<dbReference type="GO" id="GO:0009401">
    <property type="term" value="P:phosphoenolpyruvate-dependent sugar phosphotransferase system"/>
    <property type="evidence" value="ECO:0007669"/>
    <property type="project" value="UniProtKB-KW"/>
</dbReference>
<dbReference type="PANTHER" id="PTHR34581">
    <property type="entry name" value="PTS SYSTEM N,N'-DIACETYLCHITOBIOSE-SPECIFIC EIIB COMPONENT"/>
    <property type="match status" value="1"/>
</dbReference>
<keyword evidence="2" id="KW-0597">Phosphoprotein</keyword>
<dbReference type="InterPro" id="IPR051819">
    <property type="entry name" value="PTS_sugar-specific_EIIB"/>
</dbReference>
<dbReference type="PROSITE" id="PS51100">
    <property type="entry name" value="PTS_EIIB_TYPE_3"/>
    <property type="match status" value="1"/>
</dbReference>
<feature type="modified residue" description="Phosphocysteine; by EIIA" evidence="7">
    <location>
        <position position="7"/>
    </location>
</feature>
<dbReference type="PANTHER" id="PTHR34581:SF2">
    <property type="entry name" value="PTS SYSTEM N,N'-DIACETYLCHITOBIOSE-SPECIFIC EIIB COMPONENT"/>
    <property type="match status" value="1"/>
</dbReference>
<dbReference type="SUPFAM" id="SSF52794">
    <property type="entry name" value="PTS system IIB component-like"/>
    <property type="match status" value="1"/>
</dbReference>
<organism evidence="9 10">
    <name type="scientific">Aerococcus kribbianus</name>
    <dbReference type="NCBI Taxonomy" id="2999064"/>
    <lineage>
        <taxon>Bacteria</taxon>
        <taxon>Bacillati</taxon>
        <taxon>Bacillota</taxon>
        <taxon>Bacilli</taxon>
        <taxon>Lactobacillales</taxon>
        <taxon>Aerococcaceae</taxon>
        <taxon>Aerococcus</taxon>
    </lineage>
</organism>
<evidence type="ECO:0000256" key="2">
    <source>
        <dbReference type="ARBA" id="ARBA00022553"/>
    </source>
</evidence>
<evidence type="ECO:0000256" key="6">
    <source>
        <dbReference type="ARBA" id="ARBA00022777"/>
    </source>
</evidence>
<evidence type="ECO:0000313" key="10">
    <source>
        <dbReference type="Proteomes" id="UP001146670"/>
    </source>
</evidence>
<dbReference type="RefSeq" id="WP_268751465.1">
    <property type="nucleotide sequence ID" value="NZ_JAPRFQ010000001.1"/>
</dbReference>
<gene>
    <name evidence="9" type="ORF">OW157_00975</name>
</gene>
<keyword evidence="4" id="KW-0808">Transferase</keyword>
<evidence type="ECO:0000256" key="4">
    <source>
        <dbReference type="ARBA" id="ARBA00022679"/>
    </source>
</evidence>
<dbReference type="InterPro" id="IPR036095">
    <property type="entry name" value="PTS_EIIB-like_sf"/>
</dbReference>
<dbReference type="GO" id="GO:0008982">
    <property type="term" value="F:protein-N(PI)-phosphohistidine-sugar phosphotransferase activity"/>
    <property type="evidence" value="ECO:0007669"/>
    <property type="project" value="InterPro"/>
</dbReference>
<dbReference type="InterPro" id="IPR003501">
    <property type="entry name" value="PTS_EIIB_2/3"/>
</dbReference>
<evidence type="ECO:0000256" key="1">
    <source>
        <dbReference type="ARBA" id="ARBA00022448"/>
    </source>
</evidence>